<dbReference type="eggNOG" id="KOG0658">
    <property type="taxonomic scope" value="Eukaryota"/>
</dbReference>
<name>A0A1I7RPH3_BURXY</name>
<dbReference type="SMR" id="A0A1I7RPH3"/>
<evidence type="ECO:0000256" key="1">
    <source>
        <dbReference type="ARBA" id="ARBA00005527"/>
    </source>
</evidence>
<dbReference type="Gene3D" id="3.30.200.20">
    <property type="entry name" value="Phosphorylase Kinase, domain 1"/>
    <property type="match status" value="1"/>
</dbReference>
<evidence type="ECO:0000256" key="3">
    <source>
        <dbReference type="ARBA" id="ARBA00022679"/>
    </source>
</evidence>
<dbReference type="PANTHER" id="PTHR24057">
    <property type="entry name" value="GLYCOGEN SYNTHASE KINASE-3 ALPHA"/>
    <property type="match status" value="1"/>
</dbReference>
<dbReference type="GO" id="GO:0070507">
    <property type="term" value="P:regulation of microtubule cytoskeleton organization"/>
    <property type="evidence" value="ECO:0007669"/>
    <property type="project" value="TreeGrafter"/>
</dbReference>
<dbReference type="Proteomes" id="UP000659654">
    <property type="component" value="Unassembled WGS sequence"/>
</dbReference>
<keyword evidence="14" id="KW-1185">Reference proteome</keyword>
<dbReference type="InterPro" id="IPR000719">
    <property type="entry name" value="Prot_kinase_dom"/>
</dbReference>
<feature type="domain" description="Protein kinase" evidence="10">
    <location>
        <begin position="152"/>
        <end position="448"/>
    </location>
</feature>
<dbReference type="PROSITE" id="PS50011">
    <property type="entry name" value="PROTEIN_KINASE_DOM"/>
    <property type="match status" value="1"/>
</dbReference>
<dbReference type="GO" id="GO:0004674">
    <property type="term" value="F:protein serine/threonine kinase activity"/>
    <property type="evidence" value="ECO:0007669"/>
    <property type="project" value="UniProtKB-KW"/>
</dbReference>
<evidence type="ECO:0000313" key="12">
    <source>
        <dbReference type="EMBL" id="CAG9096019.1"/>
    </source>
</evidence>
<dbReference type="GO" id="GO:0030154">
    <property type="term" value="P:cell differentiation"/>
    <property type="evidence" value="ECO:0007669"/>
    <property type="project" value="TreeGrafter"/>
</dbReference>
<dbReference type="GO" id="GO:0005524">
    <property type="term" value="F:ATP binding"/>
    <property type="evidence" value="ECO:0007669"/>
    <property type="project" value="UniProtKB-UniRule"/>
</dbReference>
<dbReference type="EMBL" id="CAJFCV020000002">
    <property type="protein sequence ID" value="CAG9096019.1"/>
    <property type="molecule type" value="Genomic_DNA"/>
</dbReference>
<dbReference type="PROSITE" id="PS00107">
    <property type="entry name" value="PROTEIN_KINASE_ATP"/>
    <property type="match status" value="1"/>
</dbReference>
<dbReference type="InterPro" id="IPR011009">
    <property type="entry name" value="Kinase-like_dom_sf"/>
</dbReference>
<keyword evidence="5" id="KW-0418">Kinase</keyword>
<dbReference type="Proteomes" id="UP000582659">
    <property type="component" value="Unassembled WGS sequence"/>
</dbReference>
<feature type="region of interest" description="Disordered" evidence="9">
    <location>
        <begin position="1"/>
        <end position="54"/>
    </location>
</feature>
<dbReference type="SMART" id="SM00220">
    <property type="entry name" value="S_TKc"/>
    <property type="match status" value="1"/>
</dbReference>
<dbReference type="InterPro" id="IPR008271">
    <property type="entry name" value="Ser/Thr_kinase_AS"/>
</dbReference>
<keyword evidence="4 7" id="KW-0547">Nucleotide-binding</keyword>
<dbReference type="InterPro" id="IPR050591">
    <property type="entry name" value="GSK-3"/>
</dbReference>
<evidence type="ECO:0000256" key="6">
    <source>
        <dbReference type="ARBA" id="ARBA00022840"/>
    </source>
</evidence>
<protein>
    <submittedName>
        <fullName evidence="11">(pine wood nematode) hypothetical protein</fullName>
    </submittedName>
    <submittedName>
        <fullName evidence="15">Protein kinase domain-containing protein</fullName>
    </submittedName>
</protein>
<evidence type="ECO:0000259" key="10">
    <source>
        <dbReference type="PROSITE" id="PS50011"/>
    </source>
</evidence>
<organism evidence="13 15">
    <name type="scientific">Bursaphelenchus xylophilus</name>
    <name type="common">Pinewood nematode worm</name>
    <name type="synonym">Aphelenchoides xylophilus</name>
    <dbReference type="NCBI Taxonomy" id="6326"/>
    <lineage>
        <taxon>Eukaryota</taxon>
        <taxon>Metazoa</taxon>
        <taxon>Ecdysozoa</taxon>
        <taxon>Nematoda</taxon>
        <taxon>Chromadorea</taxon>
        <taxon>Rhabditida</taxon>
        <taxon>Tylenchina</taxon>
        <taxon>Tylenchomorpha</taxon>
        <taxon>Aphelenchoidea</taxon>
        <taxon>Aphelenchoididae</taxon>
        <taxon>Bursaphelenchus</taxon>
    </lineage>
</organism>
<evidence type="ECO:0000313" key="14">
    <source>
        <dbReference type="Proteomes" id="UP000659654"/>
    </source>
</evidence>
<gene>
    <name evidence="11" type="ORF">BXYJ_LOCUS3771</name>
</gene>
<dbReference type="PROSITE" id="PS00108">
    <property type="entry name" value="PROTEIN_KINASE_ST"/>
    <property type="match status" value="1"/>
</dbReference>
<proteinExistence type="inferred from homology"/>
<sequence>MPPVDTSKKSSVSIVKDSNGSNISKKTAASEKPADKNQEKQPETDLNSDADEISVRSSPVVVSASARNFSPIVFSRNELKAAGKGCEKDVEENEHFDPVFYKNQVAMRQHDQAKRPLNSTQAEAMVELGELEVEVIAKKVSKNKDIRCKLTVKQQAYLGSGAFSDVYKGTVKPKDKKGSQELTVAIKKIWPDPSREDRQIAIHRKLDHQNLIKLLYYYVCVHPETKQTMWSLILELMPSTVAQEQGKRMDRGTLLPSLYVKLFMYQTFCGLLYLEKVRYFHRDIKPDNLLVNMASGCLKIGDFGSARRYRPYEKNTAYQVTRYYRAPELCMKYTKYDTTVDIWAAGCILAEMLTNRIIFYGEDNADQLKKIFRICGTPNMDQLKECVPGHELDPIILRDQFPAANWFKILKRYNRNATQVHADMVGAILRYECNKRLRGLDALRHPFFNSLRKPTAKMPDGSALPSLEYLNETR</sequence>
<feature type="binding site" evidence="7">
    <location>
        <position position="188"/>
    </location>
    <ligand>
        <name>ATP</name>
        <dbReference type="ChEBI" id="CHEBI:30616"/>
    </ligand>
</feature>
<dbReference type="GO" id="GO:0030424">
    <property type="term" value="C:axon"/>
    <property type="evidence" value="ECO:0007669"/>
    <property type="project" value="TreeGrafter"/>
</dbReference>
<feature type="compositionally biased region" description="Basic and acidic residues" evidence="9">
    <location>
        <begin position="28"/>
        <end position="43"/>
    </location>
</feature>
<keyword evidence="3" id="KW-0808">Transferase</keyword>
<dbReference type="WBParaSite" id="BXY_0261400.1">
    <property type="protein sequence ID" value="BXY_0261400.1"/>
    <property type="gene ID" value="BXY_0261400"/>
</dbReference>
<reference evidence="12" key="2">
    <citation type="submission" date="2020-08" db="EMBL/GenBank/DDBJ databases">
        <authorList>
            <person name="Kikuchi T."/>
        </authorList>
    </citation>
    <scope>NUCLEOTIDE SEQUENCE</scope>
    <source>
        <strain evidence="11">Ka4C1</strain>
    </source>
</reference>
<dbReference type="OrthoDB" id="5845748at2759"/>
<dbReference type="EMBL" id="CAJFDI010000002">
    <property type="protein sequence ID" value="CAD5214921.1"/>
    <property type="molecule type" value="Genomic_DNA"/>
</dbReference>
<evidence type="ECO:0000256" key="5">
    <source>
        <dbReference type="ARBA" id="ARBA00022777"/>
    </source>
</evidence>
<dbReference type="InterPro" id="IPR017441">
    <property type="entry name" value="Protein_kinase_ATP_BS"/>
</dbReference>
<dbReference type="GO" id="GO:0005634">
    <property type="term" value="C:nucleus"/>
    <property type="evidence" value="ECO:0007669"/>
    <property type="project" value="TreeGrafter"/>
</dbReference>
<accession>A0A1I7RPH3</accession>
<dbReference type="Proteomes" id="UP000095284">
    <property type="component" value="Unplaced"/>
</dbReference>
<feature type="compositionally biased region" description="Low complexity" evidence="9">
    <location>
        <begin position="9"/>
        <end position="18"/>
    </location>
</feature>
<dbReference type="SUPFAM" id="SSF56112">
    <property type="entry name" value="Protein kinase-like (PK-like)"/>
    <property type="match status" value="1"/>
</dbReference>
<dbReference type="GO" id="GO:0032436">
    <property type="term" value="P:positive regulation of proteasomal ubiquitin-dependent protein catabolic process"/>
    <property type="evidence" value="ECO:0007669"/>
    <property type="project" value="TreeGrafter"/>
</dbReference>
<evidence type="ECO:0000256" key="2">
    <source>
        <dbReference type="ARBA" id="ARBA00022527"/>
    </source>
</evidence>
<evidence type="ECO:0000256" key="7">
    <source>
        <dbReference type="PROSITE-ProRule" id="PRU10141"/>
    </source>
</evidence>
<comment type="similarity">
    <text evidence="1">Belongs to the protein kinase superfamily. CMGC Ser/Thr protein kinase family. GSK-3 subfamily.</text>
</comment>
<evidence type="ECO:0000256" key="8">
    <source>
        <dbReference type="RuleBase" id="RU000304"/>
    </source>
</evidence>
<evidence type="ECO:0000256" key="9">
    <source>
        <dbReference type="SAM" id="MobiDB-lite"/>
    </source>
</evidence>
<dbReference type="GO" id="GO:0090090">
    <property type="term" value="P:negative regulation of canonical Wnt signaling pathway"/>
    <property type="evidence" value="ECO:0007669"/>
    <property type="project" value="TreeGrafter"/>
</dbReference>
<dbReference type="FunFam" id="1.10.510.10:FF:000624">
    <property type="entry name" value="Mitogen-activated protein kinase"/>
    <property type="match status" value="1"/>
</dbReference>
<dbReference type="Pfam" id="PF00069">
    <property type="entry name" value="Pkinase"/>
    <property type="match status" value="1"/>
</dbReference>
<evidence type="ECO:0000313" key="13">
    <source>
        <dbReference type="Proteomes" id="UP000095284"/>
    </source>
</evidence>
<evidence type="ECO:0000313" key="11">
    <source>
        <dbReference type="EMBL" id="CAD5214921.1"/>
    </source>
</evidence>
<keyword evidence="2 8" id="KW-0723">Serine/threonine-protein kinase</keyword>
<dbReference type="Gene3D" id="1.10.510.10">
    <property type="entry name" value="Transferase(Phosphotransferase) domain 1"/>
    <property type="match status" value="1"/>
</dbReference>
<keyword evidence="6 7" id="KW-0067">ATP-binding</keyword>
<dbReference type="GO" id="GO:0007165">
    <property type="term" value="P:signal transduction"/>
    <property type="evidence" value="ECO:0007669"/>
    <property type="project" value="TreeGrafter"/>
</dbReference>
<dbReference type="AlphaFoldDB" id="A0A1I7RPH3"/>
<dbReference type="PANTHER" id="PTHR24057:SF18">
    <property type="entry name" value="SERINE_THREONINE-PROTEIN KINASE R03D7.5-RELATED"/>
    <property type="match status" value="1"/>
</dbReference>
<reference evidence="15" key="1">
    <citation type="submission" date="2016-11" db="UniProtKB">
        <authorList>
            <consortium name="WormBaseParasite"/>
        </authorList>
    </citation>
    <scope>IDENTIFICATION</scope>
</reference>
<evidence type="ECO:0000313" key="15">
    <source>
        <dbReference type="WBParaSite" id="BXY_0261400.1"/>
    </source>
</evidence>
<evidence type="ECO:0000256" key="4">
    <source>
        <dbReference type="ARBA" id="ARBA00022741"/>
    </source>
</evidence>
<dbReference type="GO" id="GO:0005829">
    <property type="term" value="C:cytosol"/>
    <property type="evidence" value="ECO:0007669"/>
    <property type="project" value="TreeGrafter"/>
</dbReference>